<dbReference type="AlphaFoldDB" id="A0A1I0TQ93"/>
<evidence type="ECO:0000259" key="2">
    <source>
        <dbReference type="Pfam" id="PF13581"/>
    </source>
</evidence>
<organism evidence="3 4">
    <name type="scientific">Rhodococcoides kroppenstedtii</name>
    <dbReference type="NCBI Taxonomy" id="293050"/>
    <lineage>
        <taxon>Bacteria</taxon>
        <taxon>Bacillati</taxon>
        <taxon>Actinomycetota</taxon>
        <taxon>Actinomycetes</taxon>
        <taxon>Mycobacteriales</taxon>
        <taxon>Nocardiaceae</taxon>
        <taxon>Rhodococcoides</taxon>
    </lineage>
</organism>
<dbReference type="Gene3D" id="3.30.565.10">
    <property type="entry name" value="Histidine kinase-like ATPase, C-terminal domain"/>
    <property type="match status" value="1"/>
</dbReference>
<proteinExistence type="predicted"/>
<gene>
    <name evidence="3" type="ORF">SAMN05444374_108161</name>
</gene>
<dbReference type="InterPro" id="IPR036890">
    <property type="entry name" value="HATPase_C_sf"/>
</dbReference>
<dbReference type="EMBL" id="FOJN01000008">
    <property type="protein sequence ID" value="SFA53927.1"/>
    <property type="molecule type" value="Genomic_DNA"/>
</dbReference>
<dbReference type="Pfam" id="PF13581">
    <property type="entry name" value="HATPase_c_2"/>
    <property type="match status" value="1"/>
</dbReference>
<evidence type="ECO:0000313" key="3">
    <source>
        <dbReference type="EMBL" id="SFA53927.1"/>
    </source>
</evidence>
<dbReference type="OrthoDB" id="5243175at2"/>
<feature type="domain" description="Histidine kinase/HSP90-like ATPase" evidence="2">
    <location>
        <begin position="28"/>
        <end position="140"/>
    </location>
</feature>
<evidence type="ECO:0000313" key="4">
    <source>
        <dbReference type="Proteomes" id="UP000182054"/>
    </source>
</evidence>
<dbReference type="GeneID" id="85486255"/>
<evidence type="ECO:0000256" key="1">
    <source>
        <dbReference type="ARBA" id="ARBA00022527"/>
    </source>
</evidence>
<accession>A0A1I0TQ93</accession>
<dbReference type="InterPro" id="IPR003594">
    <property type="entry name" value="HATPase_dom"/>
</dbReference>
<keyword evidence="3" id="KW-0418">Kinase</keyword>
<keyword evidence="3" id="KW-0808">Transferase</keyword>
<dbReference type="RefSeq" id="WP_068364013.1">
    <property type="nucleotide sequence ID" value="NZ_FOJN01000008.1"/>
</dbReference>
<reference evidence="3 4" key="1">
    <citation type="submission" date="2016-10" db="EMBL/GenBank/DDBJ databases">
        <authorList>
            <person name="de Groot N.N."/>
        </authorList>
    </citation>
    <scope>NUCLEOTIDE SEQUENCE [LARGE SCALE GENOMIC DNA]</scope>
    <source>
        <strain evidence="3 4">DSM 44908</strain>
    </source>
</reference>
<name>A0A1I0TQ93_9NOCA</name>
<dbReference type="Proteomes" id="UP000182054">
    <property type="component" value="Unassembled WGS sequence"/>
</dbReference>
<sequence>MDSARGQQIDYRNTNGVASSSWAQSDIATAETARHLRSTMAAWLDSRPVGDLGNDIVLAMYEAVANCVEHAYSGAAPGPVSVTATHADSTLTLTVSDAGTWQQPIDRPLRGHGLGLLRAVADTVAVDHDGPHGTTVTLTWNLSDTSPRGRGS</sequence>
<dbReference type="PANTHER" id="PTHR35526:SF3">
    <property type="entry name" value="ANTI-SIGMA-F FACTOR RSBW"/>
    <property type="match status" value="1"/>
</dbReference>
<dbReference type="PANTHER" id="PTHR35526">
    <property type="entry name" value="ANTI-SIGMA-F FACTOR RSBW-RELATED"/>
    <property type="match status" value="1"/>
</dbReference>
<dbReference type="InterPro" id="IPR050267">
    <property type="entry name" value="Anti-sigma-factor_SerPK"/>
</dbReference>
<keyword evidence="1" id="KW-0723">Serine/threonine-protein kinase</keyword>
<dbReference type="SUPFAM" id="SSF55874">
    <property type="entry name" value="ATPase domain of HSP90 chaperone/DNA topoisomerase II/histidine kinase"/>
    <property type="match status" value="1"/>
</dbReference>
<dbReference type="CDD" id="cd16936">
    <property type="entry name" value="HATPase_RsbW-like"/>
    <property type="match status" value="1"/>
</dbReference>
<protein>
    <submittedName>
        <fullName evidence="3">Serine/threonine-protein kinase RsbW</fullName>
    </submittedName>
</protein>
<dbReference type="GO" id="GO:0004674">
    <property type="term" value="F:protein serine/threonine kinase activity"/>
    <property type="evidence" value="ECO:0007669"/>
    <property type="project" value="UniProtKB-KW"/>
</dbReference>